<organism evidence="1">
    <name type="scientific">Rhizophora mucronata</name>
    <name type="common">Asiatic mangrove</name>
    <dbReference type="NCBI Taxonomy" id="61149"/>
    <lineage>
        <taxon>Eukaryota</taxon>
        <taxon>Viridiplantae</taxon>
        <taxon>Streptophyta</taxon>
        <taxon>Embryophyta</taxon>
        <taxon>Tracheophyta</taxon>
        <taxon>Spermatophyta</taxon>
        <taxon>Magnoliopsida</taxon>
        <taxon>eudicotyledons</taxon>
        <taxon>Gunneridae</taxon>
        <taxon>Pentapetalae</taxon>
        <taxon>rosids</taxon>
        <taxon>fabids</taxon>
        <taxon>Malpighiales</taxon>
        <taxon>Rhizophoraceae</taxon>
        <taxon>Rhizophora</taxon>
    </lineage>
</organism>
<reference evidence="1" key="1">
    <citation type="submission" date="2018-02" db="EMBL/GenBank/DDBJ databases">
        <title>Rhizophora mucronata_Transcriptome.</title>
        <authorList>
            <person name="Meera S.P."/>
            <person name="Sreeshan A."/>
            <person name="Augustine A."/>
        </authorList>
    </citation>
    <scope>NUCLEOTIDE SEQUENCE</scope>
    <source>
        <tissue evidence="1">Leaf</tissue>
    </source>
</reference>
<evidence type="ECO:0000313" key="1">
    <source>
        <dbReference type="EMBL" id="MBX10553.1"/>
    </source>
</evidence>
<proteinExistence type="predicted"/>
<protein>
    <submittedName>
        <fullName evidence="1">Coiled-coil domain-containing protein 25</fullName>
    </submittedName>
</protein>
<accession>A0A2P2KXU3</accession>
<sequence length="65" mass="7564">MQSYINMCRRYFVHMKPDVFGEAVFDELLILVLVDTHENCVIPSLWSGLKVEHHLFFLLLLGGNN</sequence>
<name>A0A2P2KXU3_RHIMU</name>
<dbReference type="EMBL" id="GGEC01030069">
    <property type="protein sequence ID" value="MBX10553.1"/>
    <property type="molecule type" value="Transcribed_RNA"/>
</dbReference>
<dbReference type="AlphaFoldDB" id="A0A2P2KXU3"/>